<evidence type="ECO:0000313" key="2">
    <source>
        <dbReference type="EMBL" id="RVW31208.1"/>
    </source>
</evidence>
<gene>
    <name evidence="2" type="ORF">CK203_082872</name>
</gene>
<proteinExistence type="predicted"/>
<evidence type="ECO:0000259" key="1">
    <source>
        <dbReference type="Pfam" id="PF04937"/>
    </source>
</evidence>
<dbReference type="Pfam" id="PF04937">
    <property type="entry name" value="DUF659"/>
    <property type="match status" value="1"/>
</dbReference>
<sequence>MLITKWMYEATILFNAITYPSFQLMIEAIGQYGVGMKRPTLHEVRVTNLEKELTLTKDLMKDHMVEWEKNGCSIMSDGWIDRKEITLVNFLVKCSKVTMFMQSIDASSMIKIREKMFELLDKWIKQVGEKNVIQVITDNYSSYVMASDVARAIGVEESGLILELERKQAQAEYHQRGG</sequence>
<name>A0A438D6R5_VITVI</name>
<reference evidence="2 3" key="1">
    <citation type="journal article" date="2018" name="PLoS Genet.">
        <title>Population sequencing reveals clonal diversity and ancestral inbreeding in the grapevine cultivar Chardonnay.</title>
        <authorList>
            <person name="Roach M.J."/>
            <person name="Johnson D.L."/>
            <person name="Bohlmann J."/>
            <person name="van Vuuren H.J."/>
            <person name="Jones S.J."/>
            <person name="Pretorius I.S."/>
            <person name="Schmidt S.A."/>
            <person name="Borneman A.R."/>
        </authorList>
    </citation>
    <scope>NUCLEOTIDE SEQUENCE [LARGE SCALE GENOMIC DNA]</scope>
    <source>
        <strain evidence="3">cv. Chardonnay</strain>
        <tissue evidence="2">Leaf</tissue>
    </source>
</reference>
<accession>A0A438D6R5</accession>
<dbReference type="AlphaFoldDB" id="A0A438D6R5"/>
<comment type="caution">
    <text evidence="2">The sequence shown here is derived from an EMBL/GenBank/DDBJ whole genome shotgun (WGS) entry which is preliminary data.</text>
</comment>
<dbReference type="EMBL" id="QGNW01001764">
    <property type="protein sequence ID" value="RVW31208.1"/>
    <property type="molecule type" value="Genomic_DNA"/>
</dbReference>
<organism evidence="2 3">
    <name type="scientific">Vitis vinifera</name>
    <name type="common">Grape</name>
    <dbReference type="NCBI Taxonomy" id="29760"/>
    <lineage>
        <taxon>Eukaryota</taxon>
        <taxon>Viridiplantae</taxon>
        <taxon>Streptophyta</taxon>
        <taxon>Embryophyta</taxon>
        <taxon>Tracheophyta</taxon>
        <taxon>Spermatophyta</taxon>
        <taxon>Magnoliopsida</taxon>
        <taxon>eudicotyledons</taxon>
        <taxon>Gunneridae</taxon>
        <taxon>Pentapetalae</taxon>
        <taxon>rosids</taxon>
        <taxon>Vitales</taxon>
        <taxon>Vitaceae</taxon>
        <taxon>Viteae</taxon>
        <taxon>Vitis</taxon>
    </lineage>
</organism>
<dbReference type="PANTHER" id="PTHR32166">
    <property type="entry name" value="OSJNBA0013A04.12 PROTEIN"/>
    <property type="match status" value="1"/>
</dbReference>
<feature type="domain" description="DUF659" evidence="1">
    <location>
        <begin position="39"/>
        <end position="147"/>
    </location>
</feature>
<dbReference type="InterPro" id="IPR007021">
    <property type="entry name" value="DUF659"/>
</dbReference>
<dbReference type="PANTHER" id="PTHR32166:SF74">
    <property type="entry name" value="OS05G0256350 PROTEIN"/>
    <property type="match status" value="1"/>
</dbReference>
<dbReference type="Proteomes" id="UP000288805">
    <property type="component" value="Unassembled WGS sequence"/>
</dbReference>
<evidence type="ECO:0000313" key="3">
    <source>
        <dbReference type="Proteomes" id="UP000288805"/>
    </source>
</evidence>
<protein>
    <recommendedName>
        <fullName evidence="1">DUF659 domain-containing protein</fullName>
    </recommendedName>
</protein>